<evidence type="ECO:0000313" key="7">
    <source>
        <dbReference type="EMBL" id="KAA5612049.1"/>
    </source>
</evidence>
<evidence type="ECO:0000256" key="4">
    <source>
        <dbReference type="ARBA" id="ARBA00022840"/>
    </source>
</evidence>
<keyword evidence="8" id="KW-1185">Reference proteome</keyword>
<feature type="domain" description="ABC transporter" evidence="6">
    <location>
        <begin position="10"/>
        <end position="242"/>
    </location>
</feature>
<dbReference type="InterPro" id="IPR003593">
    <property type="entry name" value="AAA+_ATPase"/>
</dbReference>
<evidence type="ECO:0000256" key="3">
    <source>
        <dbReference type="ARBA" id="ARBA00022741"/>
    </source>
</evidence>
<evidence type="ECO:0000256" key="2">
    <source>
        <dbReference type="ARBA" id="ARBA00022448"/>
    </source>
</evidence>
<keyword evidence="4 7" id="KW-0067">ATP-binding</keyword>
<dbReference type="AlphaFoldDB" id="A0A5M6IVT6"/>
<evidence type="ECO:0000256" key="5">
    <source>
        <dbReference type="SAM" id="MobiDB-lite"/>
    </source>
</evidence>
<dbReference type="Gene3D" id="3.40.50.300">
    <property type="entry name" value="P-loop containing nucleotide triphosphate hydrolases"/>
    <property type="match status" value="1"/>
</dbReference>
<name>A0A5M6IVT6_9PROT</name>
<dbReference type="PANTHER" id="PTHR42788">
    <property type="entry name" value="TAURINE IMPORT ATP-BINDING PROTEIN-RELATED"/>
    <property type="match status" value="1"/>
</dbReference>
<evidence type="ECO:0000256" key="1">
    <source>
        <dbReference type="ARBA" id="ARBA00005417"/>
    </source>
</evidence>
<dbReference type="PANTHER" id="PTHR42788:SF19">
    <property type="entry name" value="ALIPHATIC SULFONATES IMPORT ATP-BINDING PROTEIN SSUB 2"/>
    <property type="match status" value="1"/>
</dbReference>
<dbReference type="GO" id="GO:0005524">
    <property type="term" value="F:ATP binding"/>
    <property type="evidence" value="ECO:0007669"/>
    <property type="project" value="UniProtKB-KW"/>
</dbReference>
<dbReference type="EMBL" id="VWPK01000015">
    <property type="protein sequence ID" value="KAA5612049.1"/>
    <property type="molecule type" value="Genomic_DNA"/>
</dbReference>
<dbReference type="SUPFAM" id="SSF52540">
    <property type="entry name" value="P-loop containing nucleoside triphosphate hydrolases"/>
    <property type="match status" value="1"/>
</dbReference>
<proteinExistence type="inferred from homology"/>
<evidence type="ECO:0000259" key="6">
    <source>
        <dbReference type="PROSITE" id="PS50893"/>
    </source>
</evidence>
<organism evidence="7 8">
    <name type="scientific">Rhodovastum atsumiense</name>
    <dbReference type="NCBI Taxonomy" id="504468"/>
    <lineage>
        <taxon>Bacteria</taxon>
        <taxon>Pseudomonadati</taxon>
        <taxon>Pseudomonadota</taxon>
        <taxon>Alphaproteobacteria</taxon>
        <taxon>Acetobacterales</taxon>
        <taxon>Acetobacteraceae</taxon>
        <taxon>Rhodovastum</taxon>
    </lineage>
</organism>
<dbReference type="InterPro" id="IPR027417">
    <property type="entry name" value="P-loop_NTPase"/>
</dbReference>
<keyword evidence="3" id="KW-0547">Nucleotide-binding</keyword>
<evidence type="ECO:0000313" key="8">
    <source>
        <dbReference type="Proteomes" id="UP000325255"/>
    </source>
</evidence>
<feature type="region of interest" description="Disordered" evidence="5">
    <location>
        <begin position="254"/>
        <end position="275"/>
    </location>
</feature>
<dbReference type="Proteomes" id="UP000325255">
    <property type="component" value="Unassembled WGS sequence"/>
</dbReference>
<dbReference type="GO" id="GO:0016887">
    <property type="term" value="F:ATP hydrolysis activity"/>
    <property type="evidence" value="ECO:0007669"/>
    <property type="project" value="InterPro"/>
</dbReference>
<accession>A0A5M6IVT6</accession>
<dbReference type="OrthoDB" id="9802264at2"/>
<comment type="similarity">
    <text evidence="1">Belongs to the ABC transporter superfamily.</text>
</comment>
<reference evidence="7 8" key="1">
    <citation type="submission" date="2019-09" db="EMBL/GenBank/DDBJ databases">
        <title>Genome sequence of Rhodovastum atsumiense, a diverse member of the Acetobacteraceae family of non-sulfur purple photosynthetic bacteria.</title>
        <authorList>
            <person name="Meyer T."/>
            <person name="Kyndt J."/>
        </authorList>
    </citation>
    <scope>NUCLEOTIDE SEQUENCE [LARGE SCALE GENOMIC DNA]</scope>
    <source>
        <strain evidence="7 8">DSM 21279</strain>
    </source>
</reference>
<gene>
    <name evidence="7" type="ORF">F1189_11360</name>
</gene>
<dbReference type="InterPro" id="IPR003439">
    <property type="entry name" value="ABC_transporter-like_ATP-bd"/>
</dbReference>
<dbReference type="SMART" id="SM00382">
    <property type="entry name" value="AAA"/>
    <property type="match status" value="1"/>
</dbReference>
<dbReference type="InterPro" id="IPR050166">
    <property type="entry name" value="ABC_transporter_ATP-bind"/>
</dbReference>
<keyword evidence="2" id="KW-0813">Transport</keyword>
<dbReference type="Pfam" id="PF00005">
    <property type="entry name" value="ABC_tran"/>
    <property type="match status" value="1"/>
</dbReference>
<dbReference type="InterPro" id="IPR017871">
    <property type="entry name" value="ABC_transporter-like_CS"/>
</dbReference>
<dbReference type="PROSITE" id="PS00211">
    <property type="entry name" value="ABC_TRANSPORTER_1"/>
    <property type="match status" value="1"/>
</dbReference>
<comment type="caution">
    <text evidence="7">The sequence shown here is derived from an EMBL/GenBank/DDBJ whole genome shotgun (WGS) entry which is preliminary data.</text>
</comment>
<dbReference type="PROSITE" id="PS50893">
    <property type="entry name" value="ABC_TRANSPORTER_2"/>
    <property type="match status" value="1"/>
</dbReference>
<protein>
    <submittedName>
        <fullName evidence="7">ATP-binding cassette domain-containing protein</fullName>
    </submittedName>
</protein>
<sequence>MRTDPALLEVELSGLRRGFVRPDGAPVQVLDGLDLVIAPGEFHAILGYSGCGKTTLLRLIAGLDRPDGGRVTFRPAPPGGAWPRLGMVFQEHLLLPWASVAENLRLALRRFRLSRPEEDRRIAAVLALVGLDDCARLRPGQLSGGMAQRVALARALMREPELLLMDEPLGALDALTRRQMQDEIARLRGRVAPTTVLVTHDFAEAVRLADRVSVLAGGRIAASVLVRSPPGGPPLGPDVAGRIEALVLESLARATRGAAPPPARTLSEQIGEPER</sequence>